<keyword evidence="14" id="KW-0238">DNA-binding</keyword>
<evidence type="ECO:0000259" key="19">
    <source>
        <dbReference type="PROSITE" id="PS50878"/>
    </source>
</evidence>
<feature type="compositionally biased region" description="Polar residues" evidence="17">
    <location>
        <begin position="1"/>
        <end position="32"/>
    </location>
</feature>
<name>A0A834RVN3_9PLEO</name>
<gene>
    <name evidence="20" type="ORF">PtrM4_105710</name>
</gene>
<evidence type="ECO:0000256" key="9">
    <source>
        <dbReference type="ARBA" id="ARBA00022801"/>
    </source>
</evidence>
<feature type="coiled-coil region" evidence="16">
    <location>
        <begin position="332"/>
        <end position="384"/>
    </location>
</feature>
<evidence type="ECO:0000256" key="16">
    <source>
        <dbReference type="SAM" id="Coils"/>
    </source>
</evidence>
<dbReference type="PROSITE" id="PS50013">
    <property type="entry name" value="CHROMO_2"/>
    <property type="match status" value="1"/>
</dbReference>
<organism evidence="20 21">
    <name type="scientific">Pyrenophora tritici-repentis</name>
    <dbReference type="NCBI Taxonomy" id="45151"/>
    <lineage>
        <taxon>Eukaryota</taxon>
        <taxon>Fungi</taxon>
        <taxon>Dikarya</taxon>
        <taxon>Ascomycota</taxon>
        <taxon>Pezizomycotina</taxon>
        <taxon>Dothideomycetes</taxon>
        <taxon>Pleosporomycetidae</taxon>
        <taxon>Pleosporales</taxon>
        <taxon>Pleosporineae</taxon>
        <taxon>Pleosporaceae</taxon>
        <taxon>Pyrenophora</taxon>
    </lineage>
</organism>
<evidence type="ECO:0000256" key="10">
    <source>
        <dbReference type="ARBA" id="ARBA00022842"/>
    </source>
</evidence>
<reference evidence="20" key="1">
    <citation type="journal article" date="2018" name="BMC Genomics">
        <title>Comparative genomics of the wheat fungal pathogen Pyrenophora tritici-repentis reveals chromosomal variations and genome plasticity.</title>
        <authorList>
            <person name="Moolhuijzen P."/>
            <person name="See P.T."/>
            <person name="Hane J.K."/>
            <person name="Shi G."/>
            <person name="Liu Z."/>
            <person name="Oliver R.P."/>
            <person name="Moffat C.S."/>
        </authorList>
    </citation>
    <scope>NUCLEOTIDE SEQUENCE [LARGE SCALE GENOMIC DNA]</scope>
    <source>
        <strain evidence="20">M4</strain>
    </source>
</reference>
<dbReference type="InterPro" id="IPR023780">
    <property type="entry name" value="Chromo_domain"/>
</dbReference>
<dbReference type="SUPFAM" id="SSF56672">
    <property type="entry name" value="DNA/RNA polymerases"/>
    <property type="match status" value="1"/>
</dbReference>
<dbReference type="Pfam" id="PF17921">
    <property type="entry name" value="Integrase_H2C2"/>
    <property type="match status" value="1"/>
</dbReference>
<dbReference type="PANTHER" id="PTHR37984">
    <property type="entry name" value="PROTEIN CBG26694"/>
    <property type="match status" value="1"/>
</dbReference>
<dbReference type="InterPro" id="IPR000477">
    <property type="entry name" value="RT_dom"/>
</dbReference>
<sequence length="1583" mass="179348">MANPANTQNTQGTSATGATFGQASQDPTQSQMGPPLVPVRACLSNRRESMLLAAHPSSQPSVSASGDLEPMTATREIVGIEINDVLLEYLKDSNYVYLRYTVDTEWFELQEDPEPDEHSNAFYSLSTGRIRTDGNITHNINDFTVTNSSNLQKNVKDRPDFWWRFIVSTLVSLRNCTDAINRHLQTVDRNEGETQALRDRLANVEAALDETSNSKQLQVGMVSSNLYKEKLTEIRRLTSDIGKLKAASEQLPNVRDDPAFKALAAERDLAATERNELKQKVEDLSRRADEPESGPNYAELAQKLKEESDSADWWADQAKANAELCDKFKGQADRYSIELNQYDVKYSNMEANKNEALALKDKAYDELNLQLTEARRETKTVTDRLLQHEPNYQPYTLWRRERSYDPVRPVQSSVLLQRPVDGTADQLSQDPRRAGYTPWDNRTPVRDASLPPPSSNPYAPAPTVPRPPPVAPSTAGGGFSYKLPELETFKGKVDDDYERWREMAVAKCRTYPEDWQAVDYLKFRIQGEAYEHIRDVKARHFLDFLETLDSQPGVDHPIDLLPDTTPPKPHVYGLTRTETEAVKKYIDDMLQKGLIKASNSPFASPVLIVKKPGGGLRICVDYRALNNVTKKNRNAPPAIKETLARMAKVQIMSLVDVVAAFNTVRIKEGDEEKTAFLTRYGLYEYMVMPFGLCNAPGTFQNFINETLREYLDVICTAYLDDILIYSDNEKDHRSHVLKVLRKIQGAGLSLDPTKCKFETKRVKYLGLILTTDGIEMDPEKVSTVLDWQLPRSVKDMQSFLGFCNFYRRFIKGFSYIAKPLTELTKEGSQRHFPLQANGQAAKAFEQLKLAFKTAGVLSHFDPDLETWLETDASDFVTAAILSQMHKGVLRPVAFLSHKMTPAECNYEIYDKELLAIVRAFEEWRFELSGTDDPILVLSDHQALQTFMTTKRLNRRQARWAEFLAEFNFRVKYRPGKQGTKPDALTRRPGDLPANAEDERRQHQVQVILKPDQVDPECRVATFSFHFDGGSRHAVYLANALGDELRTSPVSLAMMMYQDSETDDFSDEYLFALGDTAEVDDTSAAPLTEPDTSLDEANILQTVRQAYPDDDIVQVILKAKADGQRRIPYHLIHGPNRIRLELGDCSIHDGVFYVKKKVYIPESGTLRTRIIERVHRSYCGGHSGKHGSYDMLNRWYYWPKMINDVAQYVKNCLACRRSKSYRDGKHGLLHPLPIPERYWSSISMDYITHLPPCTDNGRTYTNVLVIVDRLSKKKKFIPVVDLKVDTLVKAFVDTGTTAFRLTKGYDPKSGLEPPKVNTGLTAPARRDQDNANKFAEKLDALRKALRLELQWSQAKQAEYANDARLPAPEFKVGDQVMLDARNFRTTRPSLSLDFKNRGPFTVTRVIDNMAYELLLPPEMGKLHNVFHPWLLHLHEEAPLPGQLRDSAPAEFADPDEEDGTSYEVEAVLDSRVNKRLKDPYSRSGLLQYLVRWTNYPAGTDNPSWEPYMNLVDSADIVQQYHESRPKAPGPHRKFATLAGKQDLLMITVIASSNNPKPPPGAPTIQQTEETIGPRSFRNTGNIAV</sequence>
<dbReference type="SUPFAM" id="SSF53098">
    <property type="entry name" value="Ribonuclease H-like"/>
    <property type="match status" value="1"/>
</dbReference>
<evidence type="ECO:0000256" key="15">
    <source>
        <dbReference type="ARBA" id="ARBA00023172"/>
    </source>
</evidence>
<evidence type="ECO:0000256" key="4">
    <source>
        <dbReference type="ARBA" id="ARBA00022695"/>
    </source>
</evidence>
<dbReference type="Gene3D" id="3.30.70.270">
    <property type="match status" value="2"/>
</dbReference>
<keyword evidence="8" id="KW-0255">Endonuclease</keyword>
<feature type="compositionally biased region" description="Pro residues" evidence="17">
    <location>
        <begin position="450"/>
        <end position="471"/>
    </location>
</feature>
<evidence type="ECO:0000256" key="13">
    <source>
        <dbReference type="ARBA" id="ARBA00022932"/>
    </source>
</evidence>
<keyword evidence="3" id="KW-0808">Transferase</keyword>
<evidence type="ECO:0000256" key="3">
    <source>
        <dbReference type="ARBA" id="ARBA00022679"/>
    </source>
</evidence>
<dbReference type="Proteomes" id="UP000245464">
    <property type="component" value="Chromosome 5"/>
</dbReference>
<dbReference type="InterPro" id="IPR056924">
    <property type="entry name" value="SH3_Tf2-1"/>
</dbReference>
<dbReference type="InterPro" id="IPR000953">
    <property type="entry name" value="Chromo/chromo_shadow_dom"/>
</dbReference>
<dbReference type="CDD" id="cd01647">
    <property type="entry name" value="RT_LTR"/>
    <property type="match status" value="1"/>
</dbReference>
<evidence type="ECO:0000256" key="7">
    <source>
        <dbReference type="ARBA" id="ARBA00022750"/>
    </source>
</evidence>
<keyword evidence="12" id="KW-0695">RNA-directed DNA polymerase</keyword>
<dbReference type="Pfam" id="PF00078">
    <property type="entry name" value="RVT_1"/>
    <property type="match status" value="1"/>
</dbReference>
<dbReference type="InterPro" id="IPR043502">
    <property type="entry name" value="DNA/RNA_pol_sf"/>
</dbReference>
<keyword evidence="2" id="KW-0645">Protease</keyword>
<dbReference type="Gene3D" id="3.10.20.370">
    <property type="match status" value="1"/>
</dbReference>
<dbReference type="GO" id="GO:0046872">
    <property type="term" value="F:metal ion binding"/>
    <property type="evidence" value="ECO:0007669"/>
    <property type="project" value="UniProtKB-KW"/>
</dbReference>
<accession>A0A834RVN3</accession>
<evidence type="ECO:0000259" key="18">
    <source>
        <dbReference type="PROSITE" id="PS50013"/>
    </source>
</evidence>
<feature type="region of interest" description="Disordered" evidence="17">
    <location>
        <begin position="976"/>
        <end position="1000"/>
    </location>
</feature>
<evidence type="ECO:0008006" key="22">
    <source>
        <dbReference type="Google" id="ProtNLM"/>
    </source>
</evidence>
<evidence type="ECO:0000256" key="1">
    <source>
        <dbReference type="ARBA" id="ARBA00011353"/>
    </source>
</evidence>
<keyword evidence="5" id="KW-0540">Nuclease</keyword>
<dbReference type="RefSeq" id="XP_065962112.1">
    <property type="nucleotide sequence ID" value="XM_066107663.1"/>
</dbReference>
<keyword evidence="7" id="KW-0064">Aspartyl protease</keyword>
<proteinExistence type="predicted"/>
<evidence type="ECO:0000313" key="20">
    <source>
        <dbReference type="EMBL" id="KAF7570569.1"/>
    </source>
</evidence>
<feature type="domain" description="Chromo" evidence="18">
    <location>
        <begin position="1461"/>
        <end position="1531"/>
    </location>
</feature>
<dbReference type="CDD" id="cd09274">
    <property type="entry name" value="RNase_HI_RT_Ty3"/>
    <property type="match status" value="1"/>
</dbReference>
<dbReference type="GO" id="GO:0003887">
    <property type="term" value="F:DNA-directed DNA polymerase activity"/>
    <property type="evidence" value="ECO:0007669"/>
    <property type="project" value="UniProtKB-KW"/>
</dbReference>
<dbReference type="KEGG" id="ptrr:90956686"/>
<evidence type="ECO:0000256" key="11">
    <source>
        <dbReference type="ARBA" id="ARBA00022908"/>
    </source>
</evidence>
<feature type="region of interest" description="Disordered" evidence="17">
    <location>
        <begin position="274"/>
        <end position="295"/>
    </location>
</feature>
<dbReference type="InterPro" id="IPR016197">
    <property type="entry name" value="Chromo-like_dom_sf"/>
</dbReference>
<evidence type="ECO:0000256" key="14">
    <source>
        <dbReference type="ARBA" id="ARBA00023125"/>
    </source>
</evidence>
<evidence type="ECO:0000256" key="6">
    <source>
        <dbReference type="ARBA" id="ARBA00022723"/>
    </source>
</evidence>
<dbReference type="Gene3D" id="1.10.340.70">
    <property type="match status" value="1"/>
</dbReference>
<dbReference type="Pfam" id="PF24626">
    <property type="entry name" value="SH3_Tf2-1"/>
    <property type="match status" value="1"/>
</dbReference>
<dbReference type="Gene3D" id="2.40.50.40">
    <property type="match status" value="1"/>
</dbReference>
<feature type="compositionally biased region" description="Basic and acidic residues" evidence="17">
    <location>
        <begin position="274"/>
        <end position="290"/>
    </location>
</feature>
<dbReference type="GO" id="GO:0004519">
    <property type="term" value="F:endonuclease activity"/>
    <property type="evidence" value="ECO:0007669"/>
    <property type="project" value="UniProtKB-KW"/>
</dbReference>
<dbReference type="GO" id="GO:0003964">
    <property type="term" value="F:RNA-directed DNA polymerase activity"/>
    <property type="evidence" value="ECO:0007669"/>
    <property type="project" value="UniProtKB-KW"/>
</dbReference>
<comment type="caution">
    <text evidence="20">The sequence shown here is derived from an EMBL/GenBank/DDBJ whole genome shotgun (WGS) entry which is preliminary data.</text>
</comment>
<dbReference type="Pfam" id="PF17917">
    <property type="entry name" value="RT_RNaseH"/>
    <property type="match status" value="1"/>
</dbReference>
<evidence type="ECO:0000256" key="8">
    <source>
        <dbReference type="ARBA" id="ARBA00022759"/>
    </source>
</evidence>
<feature type="region of interest" description="Disordered" evidence="17">
    <location>
        <begin position="1551"/>
        <end position="1583"/>
    </location>
</feature>
<dbReference type="GO" id="GO:0015074">
    <property type="term" value="P:DNA integration"/>
    <property type="evidence" value="ECO:0007669"/>
    <property type="project" value="UniProtKB-KW"/>
</dbReference>
<dbReference type="InterPro" id="IPR012337">
    <property type="entry name" value="RNaseH-like_sf"/>
</dbReference>
<evidence type="ECO:0000313" key="21">
    <source>
        <dbReference type="Proteomes" id="UP000245464"/>
    </source>
</evidence>
<keyword evidence="10" id="KW-0460">Magnesium</keyword>
<keyword evidence="16" id="KW-0175">Coiled coil</keyword>
<dbReference type="PANTHER" id="PTHR37984:SF5">
    <property type="entry name" value="PROTEIN NYNRIN-LIKE"/>
    <property type="match status" value="1"/>
</dbReference>
<keyword evidence="15" id="KW-0233">DNA recombination</keyword>
<protein>
    <recommendedName>
        <fullName evidence="22">Reverse transcriptase</fullName>
    </recommendedName>
</protein>
<dbReference type="GO" id="GO:0004190">
    <property type="term" value="F:aspartic-type endopeptidase activity"/>
    <property type="evidence" value="ECO:0007669"/>
    <property type="project" value="UniProtKB-KW"/>
</dbReference>
<dbReference type="CDD" id="cd00024">
    <property type="entry name" value="CD_CSD"/>
    <property type="match status" value="1"/>
</dbReference>
<keyword evidence="11" id="KW-0229">DNA integration</keyword>
<feature type="region of interest" description="Disordered" evidence="17">
    <location>
        <begin position="413"/>
        <end position="478"/>
    </location>
</feature>
<dbReference type="GO" id="GO:0006310">
    <property type="term" value="P:DNA recombination"/>
    <property type="evidence" value="ECO:0007669"/>
    <property type="project" value="UniProtKB-KW"/>
</dbReference>
<feature type="coiled-coil region" evidence="16">
    <location>
        <begin position="187"/>
        <end position="214"/>
    </location>
</feature>
<dbReference type="InterPro" id="IPR041373">
    <property type="entry name" value="RT_RNaseH"/>
</dbReference>
<evidence type="ECO:0000256" key="17">
    <source>
        <dbReference type="SAM" id="MobiDB-lite"/>
    </source>
</evidence>
<dbReference type="SMART" id="SM00298">
    <property type="entry name" value="CHROMO"/>
    <property type="match status" value="1"/>
</dbReference>
<dbReference type="InterPro" id="IPR043128">
    <property type="entry name" value="Rev_trsase/Diguanyl_cyclase"/>
</dbReference>
<feature type="region of interest" description="Disordered" evidence="17">
    <location>
        <begin position="1"/>
        <end position="37"/>
    </location>
</feature>
<feature type="domain" description="Reverse transcriptase" evidence="19">
    <location>
        <begin position="590"/>
        <end position="769"/>
    </location>
</feature>
<dbReference type="FunFam" id="3.30.70.270:FF:000020">
    <property type="entry name" value="Transposon Tf2-6 polyprotein-like Protein"/>
    <property type="match status" value="1"/>
</dbReference>
<dbReference type="GO" id="GO:0003677">
    <property type="term" value="F:DNA binding"/>
    <property type="evidence" value="ECO:0007669"/>
    <property type="project" value="UniProtKB-KW"/>
</dbReference>
<dbReference type="PROSITE" id="PS50878">
    <property type="entry name" value="RT_POL"/>
    <property type="match status" value="1"/>
</dbReference>
<dbReference type="GO" id="GO:0006508">
    <property type="term" value="P:proteolysis"/>
    <property type="evidence" value="ECO:0007669"/>
    <property type="project" value="UniProtKB-KW"/>
</dbReference>
<evidence type="ECO:0000256" key="5">
    <source>
        <dbReference type="ARBA" id="ARBA00022722"/>
    </source>
</evidence>
<evidence type="ECO:0000256" key="2">
    <source>
        <dbReference type="ARBA" id="ARBA00022670"/>
    </source>
</evidence>
<dbReference type="Gene3D" id="3.10.10.10">
    <property type="entry name" value="HIV Type 1 Reverse Transcriptase, subunit A, domain 1"/>
    <property type="match status" value="1"/>
</dbReference>
<keyword evidence="4" id="KW-0548">Nucleotidyltransferase</keyword>
<comment type="subunit">
    <text evidence="1">Component of the NuA4 histone acetyltransferase complex.</text>
</comment>
<keyword evidence="13" id="KW-0239">DNA-directed DNA polymerase</keyword>
<dbReference type="Pfam" id="PF00385">
    <property type="entry name" value="Chromo"/>
    <property type="match status" value="1"/>
</dbReference>
<keyword evidence="6" id="KW-0479">Metal-binding</keyword>
<keyword evidence="9" id="KW-0378">Hydrolase</keyword>
<evidence type="ECO:0000256" key="12">
    <source>
        <dbReference type="ARBA" id="ARBA00022918"/>
    </source>
</evidence>
<dbReference type="GO" id="GO:0006338">
    <property type="term" value="P:chromatin remodeling"/>
    <property type="evidence" value="ECO:0007669"/>
    <property type="project" value="UniProtKB-ARBA"/>
</dbReference>
<dbReference type="InterPro" id="IPR050951">
    <property type="entry name" value="Retrovirus_Pol_polyprotein"/>
</dbReference>
<dbReference type="EMBL" id="NQIK02000005">
    <property type="protein sequence ID" value="KAF7570569.1"/>
    <property type="molecule type" value="Genomic_DNA"/>
</dbReference>
<dbReference type="SUPFAM" id="SSF54160">
    <property type="entry name" value="Chromo domain-like"/>
    <property type="match status" value="1"/>
</dbReference>
<dbReference type="GeneID" id="90956686"/>
<dbReference type="InterPro" id="IPR041588">
    <property type="entry name" value="Integrase_H2C2"/>
</dbReference>